<evidence type="ECO:0000313" key="1">
    <source>
        <dbReference type="EMBL" id="OGG04708.1"/>
    </source>
</evidence>
<dbReference type="STRING" id="1817867.A3F83_13685"/>
<dbReference type="EMBL" id="MFIX01000097">
    <property type="protein sequence ID" value="OGG04708.1"/>
    <property type="molecule type" value="Genomic_DNA"/>
</dbReference>
<accession>A0A1F5YWZ0</accession>
<dbReference type="AlphaFoldDB" id="A0A1F5YWZ0"/>
<sequence>MPGHPIKGVTLSNLRFTFPGGGAEEDYEREVEELADQYPEAVMFGTLPAYGFYCRHVDGLRLENLDFELESADQRPTLMFEDVQNLDISGLTERRPGTSAAPVLLLRDVAWASIRGCRPAAASPVFLLLQGNSSRVSVMGNDLTRVEKPFQFGPGLDSSVTYQSGNFLK</sequence>
<gene>
    <name evidence="1" type="ORF">A3F83_13685</name>
</gene>
<organism evidence="1 2">
    <name type="scientific">Candidatus Glassbacteria bacterium RIFCSPLOWO2_12_FULL_58_11</name>
    <dbReference type="NCBI Taxonomy" id="1817867"/>
    <lineage>
        <taxon>Bacteria</taxon>
        <taxon>Candidatus Glassiibacteriota</taxon>
    </lineage>
</organism>
<dbReference type="Proteomes" id="UP000179129">
    <property type="component" value="Unassembled WGS sequence"/>
</dbReference>
<protein>
    <submittedName>
        <fullName evidence="1">Uncharacterized protein</fullName>
    </submittedName>
</protein>
<proteinExistence type="predicted"/>
<comment type="caution">
    <text evidence="1">The sequence shown here is derived from an EMBL/GenBank/DDBJ whole genome shotgun (WGS) entry which is preliminary data.</text>
</comment>
<name>A0A1F5YWZ0_9BACT</name>
<reference evidence="1 2" key="1">
    <citation type="journal article" date="2016" name="Nat. Commun.">
        <title>Thousands of microbial genomes shed light on interconnected biogeochemical processes in an aquifer system.</title>
        <authorList>
            <person name="Anantharaman K."/>
            <person name="Brown C.T."/>
            <person name="Hug L.A."/>
            <person name="Sharon I."/>
            <person name="Castelle C.J."/>
            <person name="Probst A.J."/>
            <person name="Thomas B.C."/>
            <person name="Singh A."/>
            <person name="Wilkins M.J."/>
            <person name="Karaoz U."/>
            <person name="Brodie E.L."/>
            <person name="Williams K.H."/>
            <person name="Hubbard S.S."/>
            <person name="Banfield J.F."/>
        </authorList>
    </citation>
    <scope>NUCLEOTIDE SEQUENCE [LARGE SCALE GENOMIC DNA]</scope>
</reference>
<evidence type="ECO:0000313" key="2">
    <source>
        <dbReference type="Proteomes" id="UP000179129"/>
    </source>
</evidence>